<feature type="transmembrane region" description="Helical" evidence="7">
    <location>
        <begin position="25"/>
        <end position="48"/>
    </location>
</feature>
<dbReference type="PATRIC" id="fig|1132509.6.peg.2972"/>
<comment type="subcellular location">
    <subcellularLocation>
        <location evidence="1 7">Cell membrane</location>
        <topology evidence="1 7">Multi-pass membrane protein</topology>
    </subcellularLocation>
</comment>
<dbReference type="RefSeq" id="WP_007694487.1">
    <property type="nucleotide sequence ID" value="NZ_AJRK01000407.1"/>
</dbReference>
<dbReference type="OrthoDB" id="50379at2157"/>
<dbReference type="GO" id="GO:0005886">
    <property type="term" value="C:plasma membrane"/>
    <property type="evidence" value="ECO:0007669"/>
    <property type="project" value="UniProtKB-SubCell"/>
</dbReference>
<keyword evidence="4 7" id="KW-0812">Transmembrane</keyword>
<keyword evidence="5 7" id="KW-1133">Transmembrane helix</keyword>
<reference evidence="9 10" key="1">
    <citation type="journal article" date="2014" name="PLoS Genet.">
        <title>Phylogenetically driven sequencing of extremely halophilic archaea reveals strategies for static and dynamic osmo-response.</title>
        <authorList>
            <person name="Becker E.A."/>
            <person name="Seitzer P.M."/>
            <person name="Tritt A."/>
            <person name="Larsen D."/>
            <person name="Krusor M."/>
            <person name="Yao A.I."/>
            <person name="Wu D."/>
            <person name="Madern D."/>
            <person name="Eisen J.A."/>
            <person name="Darling A.E."/>
            <person name="Facciotti M.T."/>
        </authorList>
    </citation>
    <scope>NUCLEOTIDE SEQUENCE [LARGE SCALE GENOMIC DNA]</scope>
    <source>
        <strain evidence="9 10">100A6</strain>
    </source>
</reference>
<evidence type="ECO:0000256" key="5">
    <source>
        <dbReference type="ARBA" id="ARBA00022989"/>
    </source>
</evidence>
<dbReference type="InterPro" id="IPR000515">
    <property type="entry name" value="MetI-like"/>
</dbReference>
<keyword evidence="6 7" id="KW-0472">Membrane</keyword>
<dbReference type="EMBL" id="AOMB01000035">
    <property type="protein sequence ID" value="EMA37263.1"/>
    <property type="molecule type" value="Genomic_DNA"/>
</dbReference>
<feature type="transmembrane region" description="Helical" evidence="7">
    <location>
        <begin position="178"/>
        <end position="209"/>
    </location>
</feature>
<keyword evidence="2 7" id="KW-0813">Transport</keyword>
<evidence type="ECO:0000256" key="1">
    <source>
        <dbReference type="ARBA" id="ARBA00004651"/>
    </source>
</evidence>
<keyword evidence="3" id="KW-1003">Cell membrane</keyword>
<dbReference type="AlphaFoldDB" id="M0LVS5"/>
<dbReference type="eggNOG" id="arCOG00169">
    <property type="taxonomic scope" value="Archaea"/>
</dbReference>
<evidence type="ECO:0000313" key="9">
    <source>
        <dbReference type="EMBL" id="EMA37263.1"/>
    </source>
</evidence>
<evidence type="ECO:0000256" key="7">
    <source>
        <dbReference type="RuleBase" id="RU363032"/>
    </source>
</evidence>
<dbReference type="Pfam" id="PF00528">
    <property type="entry name" value="BPD_transp_1"/>
    <property type="match status" value="1"/>
</dbReference>
<name>M0LVS5_9EURY</name>
<dbReference type="PROSITE" id="PS50928">
    <property type="entry name" value="ABC_TM1"/>
    <property type="match status" value="1"/>
</dbReference>
<evidence type="ECO:0000259" key="8">
    <source>
        <dbReference type="PROSITE" id="PS50928"/>
    </source>
</evidence>
<feature type="transmembrane region" description="Helical" evidence="7">
    <location>
        <begin position="79"/>
        <end position="98"/>
    </location>
</feature>
<proteinExistence type="inferred from homology"/>
<evidence type="ECO:0000256" key="3">
    <source>
        <dbReference type="ARBA" id="ARBA00022475"/>
    </source>
</evidence>
<evidence type="ECO:0000256" key="2">
    <source>
        <dbReference type="ARBA" id="ARBA00022448"/>
    </source>
</evidence>
<dbReference type="GO" id="GO:0055085">
    <property type="term" value="P:transmembrane transport"/>
    <property type="evidence" value="ECO:0007669"/>
    <property type="project" value="InterPro"/>
</dbReference>
<dbReference type="PANTHER" id="PTHR30151">
    <property type="entry name" value="ALKANE SULFONATE ABC TRANSPORTER-RELATED, MEMBRANE SUBUNIT"/>
    <property type="match status" value="1"/>
</dbReference>
<comment type="similarity">
    <text evidence="7">Belongs to the binding-protein-dependent transport system permease family.</text>
</comment>
<sequence>MDITGSSDTGGRTVVDSLISAGKSIYSLVLLLILWELVTQLGLVYPYFLPALSDVLSVLYDQLVSGNLLYQAYLTLRRAFAGLLIAIVVGVPVGVLSARSRITGWFFNPIIAVGYPVPIIALIPVFVLWFGIGDVSKILLVALGSFWPIAVNARDSTQTVKENLLRSARMMGTSERGLLWKVVMPASAPGILTGIEIALPISLIITFIFEMVAGGGGLGYLEIQGVRNFEAPQVYAAIFTIMVIGLLLNRALRSIRQRLLVWT</sequence>
<comment type="caution">
    <text evidence="9">The sequence shown here is derived from an EMBL/GenBank/DDBJ whole genome shotgun (WGS) entry which is preliminary data.</text>
</comment>
<feature type="domain" description="ABC transmembrane type-1" evidence="8">
    <location>
        <begin position="72"/>
        <end position="252"/>
    </location>
</feature>
<organism evidence="9 10">
    <name type="scientific">Halococcus hamelinensis 100A6</name>
    <dbReference type="NCBI Taxonomy" id="1132509"/>
    <lineage>
        <taxon>Archaea</taxon>
        <taxon>Methanobacteriati</taxon>
        <taxon>Methanobacteriota</taxon>
        <taxon>Stenosarchaea group</taxon>
        <taxon>Halobacteria</taxon>
        <taxon>Halobacteriales</taxon>
        <taxon>Halococcaceae</taxon>
        <taxon>Halococcus</taxon>
    </lineage>
</organism>
<feature type="transmembrane region" description="Helical" evidence="7">
    <location>
        <begin position="110"/>
        <end position="132"/>
    </location>
</feature>
<dbReference type="InterPro" id="IPR035906">
    <property type="entry name" value="MetI-like_sf"/>
</dbReference>
<dbReference type="SUPFAM" id="SSF161098">
    <property type="entry name" value="MetI-like"/>
    <property type="match status" value="1"/>
</dbReference>
<keyword evidence="10" id="KW-1185">Reference proteome</keyword>
<protein>
    <submittedName>
        <fullName evidence="9">Binding-protein-dependent transporters inner membrane component</fullName>
    </submittedName>
</protein>
<evidence type="ECO:0000256" key="6">
    <source>
        <dbReference type="ARBA" id="ARBA00023136"/>
    </source>
</evidence>
<evidence type="ECO:0000256" key="4">
    <source>
        <dbReference type="ARBA" id="ARBA00022692"/>
    </source>
</evidence>
<feature type="transmembrane region" description="Helical" evidence="7">
    <location>
        <begin position="138"/>
        <end position="157"/>
    </location>
</feature>
<dbReference type="Gene3D" id="1.10.3720.10">
    <property type="entry name" value="MetI-like"/>
    <property type="match status" value="1"/>
</dbReference>
<dbReference type="CDD" id="cd06261">
    <property type="entry name" value="TM_PBP2"/>
    <property type="match status" value="1"/>
</dbReference>
<dbReference type="PANTHER" id="PTHR30151:SF0">
    <property type="entry name" value="ABC TRANSPORTER PERMEASE PROTEIN MJ0413-RELATED"/>
    <property type="match status" value="1"/>
</dbReference>
<dbReference type="Proteomes" id="UP000011566">
    <property type="component" value="Unassembled WGS sequence"/>
</dbReference>
<accession>M0LVS5</accession>
<feature type="transmembrane region" description="Helical" evidence="7">
    <location>
        <begin position="229"/>
        <end position="248"/>
    </location>
</feature>
<gene>
    <name evidence="9" type="ORF">C447_12867</name>
</gene>
<evidence type="ECO:0000313" key="10">
    <source>
        <dbReference type="Proteomes" id="UP000011566"/>
    </source>
</evidence>